<accession>A0A8T0R6G2</accession>
<evidence type="ECO:0000313" key="1">
    <source>
        <dbReference type="EMBL" id="KAG2580579.1"/>
    </source>
</evidence>
<comment type="caution">
    <text evidence="1">The sequence shown here is derived from an EMBL/GenBank/DDBJ whole genome shotgun (WGS) entry which is preliminary data.</text>
</comment>
<protein>
    <submittedName>
        <fullName evidence="1">Uncharacterized protein</fullName>
    </submittedName>
</protein>
<dbReference type="Proteomes" id="UP000823388">
    <property type="component" value="Chromosome 6N"/>
</dbReference>
<organism evidence="1 2">
    <name type="scientific">Panicum virgatum</name>
    <name type="common">Blackwell switchgrass</name>
    <dbReference type="NCBI Taxonomy" id="38727"/>
    <lineage>
        <taxon>Eukaryota</taxon>
        <taxon>Viridiplantae</taxon>
        <taxon>Streptophyta</taxon>
        <taxon>Embryophyta</taxon>
        <taxon>Tracheophyta</taxon>
        <taxon>Spermatophyta</taxon>
        <taxon>Magnoliopsida</taxon>
        <taxon>Liliopsida</taxon>
        <taxon>Poales</taxon>
        <taxon>Poaceae</taxon>
        <taxon>PACMAD clade</taxon>
        <taxon>Panicoideae</taxon>
        <taxon>Panicodae</taxon>
        <taxon>Paniceae</taxon>
        <taxon>Panicinae</taxon>
        <taxon>Panicum</taxon>
        <taxon>Panicum sect. Hiantes</taxon>
    </lineage>
</organism>
<dbReference type="AlphaFoldDB" id="A0A8T0R6G2"/>
<name>A0A8T0R6G2_PANVG</name>
<gene>
    <name evidence="1" type="ORF">PVAP13_6NG357300</name>
</gene>
<dbReference type="EMBL" id="CM029048">
    <property type="protein sequence ID" value="KAG2580579.1"/>
    <property type="molecule type" value="Genomic_DNA"/>
</dbReference>
<keyword evidence="2" id="KW-1185">Reference proteome</keyword>
<evidence type="ECO:0000313" key="2">
    <source>
        <dbReference type="Proteomes" id="UP000823388"/>
    </source>
</evidence>
<reference evidence="1" key="1">
    <citation type="submission" date="2020-05" db="EMBL/GenBank/DDBJ databases">
        <title>WGS assembly of Panicum virgatum.</title>
        <authorList>
            <person name="Lovell J.T."/>
            <person name="Jenkins J."/>
            <person name="Shu S."/>
            <person name="Juenger T.E."/>
            <person name="Schmutz J."/>
        </authorList>
    </citation>
    <scope>NUCLEOTIDE SEQUENCE</scope>
    <source>
        <strain evidence="1">AP13</strain>
    </source>
</reference>
<sequence length="92" mass="10187">MTNSICCSCSSSHVNLLLWKVLETMDHLLELGVAICFDRRCVKDPSMEIAISLASANCLTTLQLSRSTEVGFLLIFLNCFCAFLAKRIGQAR</sequence>
<proteinExistence type="predicted"/>